<sequence>MPANFRGELRKSCTVETRIQLRLDENRPYLTVFGDSELLAFQAESEAKAQAARARGEDFDQDMHDMAFFVGIDEVNLDGAGRFAIPREVRESAGISDAIFFTGANRVIQLWDPQRFLDLGPKNSVIDGFCRKFMAEVEAKRRAKA</sequence>
<proteinExistence type="predicted"/>
<dbReference type="CDD" id="cd16321">
    <property type="entry name" value="MraZ_C"/>
    <property type="match status" value="1"/>
</dbReference>
<dbReference type="InterPro" id="IPR035644">
    <property type="entry name" value="MraZ_C"/>
</dbReference>
<dbReference type="Gene3D" id="3.40.1550.20">
    <property type="entry name" value="Transcriptional regulator MraZ domain"/>
    <property type="match status" value="1"/>
</dbReference>
<name>A0A9X1ISB9_9SPHN</name>
<keyword evidence="4" id="KW-1185">Reference proteome</keyword>
<dbReference type="InterPro" id="IPR037914">
    <property type="entry name" value="SpoVT-AbrB_sf"/>
</dbReference>
<evidence type="ECO:0000313" key="3">
    <source>
        <dbReference type="EMBL" id="MBT2188010.1"/>
    </source>
</evidence>
<gene>
    <name evidence="3" type="ORF">KK488_13730</name>
</gene>
<keyword evidence="1" id="KW-0238">DNA-binding</keyword>
<dbReference type="GO" id="GO:0003677">
    <property type="term" value="F:DNA binding"/>
    <property type="evidence" value="ECO:0007669"/>
    <property type="project" value="UniProtKB-UniRule"/>
</dbReference>
<dbReference type="InterPro" id="IPR007159">
    <property type="entry name" value="SpoVT-AbrB_dom"/>
</dbReference>
<dbReference type="SUPFAM" id="SSF89447">
    <property type="entry name" value="AbrB/MazE/MraZ-like"/>
    <property type="match status" value="1"/>
</dbReference>
<accession>A0A9X1ISB9</accession>
<dbReference type="Proteomes" id="UP001138757">
    <property type="component" value="Unassembled WGS sequence"/>
</dbReference>
<dbReference type="PROSITE" id="PS51740">
    <property type="entry name" value="SPOVT_ABRB"/>
    <property type="match status" value="1"/>
</dbReference>
<evidence type="ECO:0000259" key="2">
    <source>
        <dbReference type="PROSITE" id="PS51740"/>
    </source>
</evidence>
<reference evidence="3" key="1">
    <citation type="submission" date="2021-05" db="EMBL/GenBank/DDBJ databases">
        <title>Genome of Sphingobium sp. strain.</title>
        <authorList>
            <person name="Fan R."/>
        </authorList>
    </citation>
    <scope>NUCLEOTIDE SEQUENCE</scope>
    <source>
        <strain evidence="3">H33</strain>
    </source>
</reference>
<comment type="caution">
    <text evidence="3">The sequence shown here is derived from an EMBL/GenBank/DDBJ whole genome shotgun (WGS) entry which is preliminary data.</text>
</comment>
<dbReference type="EMBL" id="JAHGAW010000008">
    <property type="protein sequence ID" value="MBT2188010.1"/>
    <property type="molecule type" value="Genomic_DNA"/>
</dbReference>
<dbReference type="AlphaFoldDB" id="A0A9X1ISB9"/>
<evidence type="ECO:0000256" key="1">
    <source>
        <dbReference type="PROSITE-ProRule" id="PRU01076"/>
    </source>
</evidence>
<dbReference type="RefSeq" id="WP_214624250.1">
    <property type="nucleotide sequence ID" value="NZ_JAHGAW010000008.1"/>
</dbReference>
<dbReference type="Pfam" id="PF02381">
    <property type="entry name" value="MraZ"/>
    <property type="match status" value="1"/>
</dbReference>
<protein>
    <recommendedName>
        <fullName evidence="2">SpoVT-AbrB domain-containing protein</fullName>
    </recommendedName>
</protein>
<organism evidence="3 4">
    <name type="scientific">Sphingobium nicotianae</name>
    <dbReference type="NCBI Taxonomy" id="2782607"/>
    <lineage>
        <taxon>Bacteria</taxon>
        <taxon>Pseudomonadati</taxon>
        <taxon>Pseudomonadota</taxon>
        <taxon>Alphaproteobacteria</taxon>
        <taxon>Sphingomonadales</taxon>
        <taxon>Sphingomonadaceae</taxon>
        <taxon>Sphingobium</taxon>
    </lineage>
</organism>
<feature type="domain" description="SpoVT-AbrB" evidence="2">
    <location>
        <begin position="72"/>
        <end position="115"/>
    </location>
</feature>
<evidence type="ECO:0000313" key="4">
    <source>
        <dbReference type="Proteomes" id="UP001138757"/>
    </source>
</evidence>
<dbReference type="InterPro" id="IPR020603">
    <property type="entry name" value="MraZ_dom"/>
</dbReference>
<dbReference type="InterPro" id="IPR038619">
    <property type="entry name" value="MraZ_sf"/>
</dbReference>